<feature type="transmembrane region" description="Helical" evidence="1">
    <location>
        <begin position="94"/>
        <end position="113"/>
    </location>
</feature>
<evidence type="ECO:0008006" key="4">
    <source>
        <dbReference type="Google" id="ProtNLM"/>
    </source>
</evidence>
<keyword evidence="1" id="KW-1133">Transmembrane helix</keyword>
<evidence type="ECO:0000313" key="2">
    <source>
        <dbReference type="EMBL" id="MBW3364504.1"/>
    </source>
</evidence>
<name>A0ABS6X952_9BACT</name>
<sequence>MLEIIRSLLIGMFAIAVLLPVVRFAMRRLLSGSTGEKLTLEEQQYIQKKEWRLTFAYFFFACVLAVFSAGALAMLSSIIHASTGGWIHLLTPNFRAFFAPGLLLGLTLAVLPLRMVQRSLLGHDYEMYQSHLLQTEGRGSIKIYRLLFLTMVIISGVVVWFVMQWHIRIFENTLTVTNMLSEERSYSMSQISKIEYLGAEGEYLITFNDNSNINTTYLKPVQLEMIALLSEKSGKKVIR</sequence>
<evidence type="ECO:0000313" key="3">
    <source>
        <dbReference type="Proteomes" id="UP000774935"/>
    </source>
</evidence>
<keyword evidence="1" id="KW-0812">Transmembrane</keyword>
<dbReference type="RefSeq" id="WP_199108990.1">
    <property type="nucleotide sequence ID" value="NZ_JAHWXQ010000001.1"/>
</dbReference>
<organism evidence="2 3">
    <name type="scientific">Pontibacter populi</name>
    <dbReference type="NCBI Taxonomy" id="890055"/>
    <lineage>
        <taxon>Bacteria</taxon>
        <taxon>Pseudomonadati</taxon>
        <taxon>Bacteroidota</taxon>
        <taxon>Cytophagia</taxon>
        <taxon>Cytophagales</taxon>
        <taxon>Hymenobacteraceae</taxon>
        <taxon>Pontibacter</taxon>
    </lineage>
</organism>
<dbReference type="EMBL" id="JAHWXQ010000001">
    <property type="protein sequence ID" value="MBW3364504.1"/>
    <property type="molecule type" value="Genomic_DNA"/>
</dbReference>
<accession>A0ABS6X952</accession>
<protein>
    <recommendedName>
        <fullName evidence="4">DUF5671 domain-containing protein</fullName>
    </recommendedName>
</protein>
<keyword evidence="1" id="KW-0472">Membrane</keyword>
<evidence type="ECO:0000256" key="1">
    <source>
        <dbReference type="SAM" id="Phobius"/>
    </source>
</evidence>
<comment type="caution">
    <text evidence="2">The sequence shown here is derived from an EMBL/GenBank/DDBJ whole genome shotgun (WGS) entry which is preliminary data.</text>
</comment>
<gene>
    <name evidence="2" type="ORF">KYK27_05590</name>
</gene>
<proteinExistence type="predicted"/>
<dbReference type="Proteomes" id="UP000774935">
    <property type="component" value="Unassembled WGS sequence"/>
</dbReference>
<feature type="transmembrane region" description="Helical" evidence="1">
    <location>
        <begin position="143"/>
        <end position="163"/>
    </location>
</feature>
<feature type="transmembrane region" description="Helical" evidence="1">
    <location>
        <begin position="55"/>
        <end position="82"/>
    </location>
</feature>
<reference evidence="2 3" key="1">
    <citation type="submission" date="2021-07" db="EMBL/GenBank/DDBJ databases">
        <authorList>
            <person name="Kim M.K."/>
        </authorList>
    </citation>
    <scope>NUCLEOTIDE SEQUENCE [LARGE SCALE GENOMIC DNA]</scope>
    <source>
        <strain evidence="2 3">HLY7-15</strain>
    </source>
</reference>
<keyword evidence="3" id="KW-1185">Reference proteome</keyword>
<feature type="transmembrane region" description="Helical" evidence="1">
    <location>
        <begin position="6"/>
        <end position="26"/>
    </location>
</feature>